<dbReference type="InterPro" id="IPR029063">
    <property type="entry name" value="SAM-dependent_MTases_sf"/>
</dbReference>
<reference evidence="1 2" key="1">
    <citation type="submission" date="2023-03" db="EMBL/GenBank/DDBJ databases">
        <title>NovoSphingobium album sp. nov. isolated from polycyclic aromatic hydrocarbons- and heavy-metal polluted soil.</title>
        <authorList>
            <person name="Liu Z."/>
            <person name="Wang K."/>
        </authorList>
    </citation>
    <scope>NUCLEOTIDE SEQUENCE [LARGE SCALE GENOMIC DNA]</scope>
    <source>
        <strain evidence="1 2">H3SJ31-1</strain>
    </source>
</reference>
<evidence type="ECO:0000313" key="2">
    <source>
        <dbReference type="Proteomes" id="UP001216253"/>
    </source>
</evidence>
<dbReference type="Pfam" id="PF13489">
    <property type="entry name" value="Methyltransf_23"/>
    <property type="match status" value="1"/>
</dbReference>
<organism evidence="1 2">
    <name type="scientific">Novosphingobium album</name>
    <name type="common">ex Liu et al. 2023</name>
    <dbReference type="NCBI Taxonomy" id="3031130"/>
    <lineage>
        <taxon>Bacteria</taxon>
        <taxon>Pseudomonadati</taxon>
        <taxon>Pseudomonadota</taxon>
        <taxon>Alphaproteobacteria</taxon>
        <taxon>Sphingomonadales</taxon>
        <taxon>Sphingomonadaceae</taxon>
        <taxon>Novosphingobium</taxon>
    </lineage>
</organism>
<evidence type="ECO:0000313" key="1">
    <source>
        <dbReference type="EMBL" id="MDE8651252.1"/>
    </source>
</evidence>
<keyword evidence="2" id="KW-1185">Reference proteome</keyword>
<dbReference type="PANTHER" id="PTHR43861:SF1">
    <property type="entry name" value="TRANS-ACONITATE 2-METHYLTRANSFERASE"/>
    <property type="match status" value="1"/>
</dbReference>
<protein>
    <submittedName>
        <fullName evidence="1">Methyltransferase domain-containing protein</fullName>
    </submittedName>
</protein>
<dbReference type="PANTHER" id="PTHR43861">
    <property type="entry name" value="TRANS-ACONITATE 2-METHYLTRANSFERASE-RELATED"/>
    <property type="match status" value="1"/>
</dbReference>
<dbReference type="RefSeq" id="WP_275227349.1">
    <property type="nucleotide sequence ID" value="NZ_JARESE010000015.1"/>
</dbReference>
<dbReference type="EMBL" id="JARESE010000015">
    <property type="protein sequence ID" value="MDE8651252.1"/>
    <property type="molecule type" value="Genomic_DNA"/>
</dbReference>
<dbReference type="CDD" id="cd02440">
    <property type="entry name" value="AdoMet_MTases"/>
    <property type="match status" value="1"/>
</dbReference>
<dbReference type="GO" id="GO:0032259">
    <property type="term" value="P:methylation"/>
    <property type="evidence" value="ECO:0007669"/>
    <property type="project" value="UniProtKB-KW"/>
</dbReference>
<keyword evidence="1" id="KW-0489">Methyltransferase</keyword>
<keyword evidence="1" id="KW-0808">Transferase</keyword>
<gene>
    <name evidence="1" type="ORF">PYV00_05910</name>
</gene>
<sequence>MSSASRDAVRRAFALAERYDSHARVQRAVAEALADRIAALPLPACPRVLEIGCGTGFLTQALRDRGIGGEWWITDIAPEMVERCRARIGEAPGRHFAVLDGEHGTPPQGPFDLICSSLAMQWFDDQGAAITRMLDWLAPGGHCLFTTLGQGSFAEWRAAHAAEGLEAGTPGFMPVARFAALLPARQAVPPEVTARIEHHAGAAAFLHALKAIGARTPARRHRPLAPAALRKVMRRFEAGGASVTYEVVTCHYTRAT</sequence>
<dbReference type="GO" id="GO:0008168">
    <property type="term" value="F:methyltransferase activity"/>
    <property type="evidence" value="ECO:0007669"/>
    <property type="project" value="UniProtKB-KW"/>
</dbReference>
<accession>A0ABT5WPP4</accession>
<comment type="caution">
    <text evidence="1">The sequence shown here is derived from an EMBL/GenBank/DDBJ whole genome shotgun (WGS) entry which is preliminary data.</text>
</comment>
<dbReference type="Gene3D" id="3.40.50.150">
    <property type="entry name" value="Vaccinia Virus protein VP39"/>
    <property type="match status" value="1"/>
</dbReference>
<dbReference type="SUPFAM" id="SSF53335">
    <property type="entry name" value="S-adenosyl-L-methionine-dependent methyltransferases"/>
    <property type="match status" value="1"/>
</dbReference>
<dbReference type="Proteomes" id="UP001216253">
    <property type="component" value="Unassembled WGS sequence"/>
</dbReference>
<name>A0ABT5WPP4_9SPHN</name>
<proteinExistence type="predicted"/>